<evidence type="ECO:0000259" key="2">
    <source>
        <dbReference type="SMART" id="SM00852"/>
    </source>
</evidence>
<dbReference type="InterPro" id="IPR041424">
    <property type="entry name" value="CinA_KH"/>
</dbReference>
<feature type="domain" description="MoaB/Mog" evidence="2">
    <location>
        <begin position="19"/>
        <end position="187"/>
    </location>
</feature>
<dbReference type="InterPro" id="IPR001453">
    <property type="entry name" value="MoaB/Mog_dom"/>
</dbReference>
<evidence type="ECO:0000313" key="3">
    <source>
        <dbReference type="EMBL" id="ABX08214.1"/>
    </source>
</evidence>
<dbReference type="InterPro" id="IPR036653">
    <property type="entry name" value="CinA-like_C"/>
</dbReference>
<dbReference type="SMART" id="SM00852">
    <property type="entry name" value="MoCF_biosynth"/>
    <property type="match status" value="1"/>
</dbReference>
<dbReference type="Pfam" id="PF00994">
    <property type="entry name" value="MoCF_biosynth"/>
    <property type="match status" value="1"/>
</dbReference>
<dbReference type="PANTHER" id="PTHR13939">
    <property type="entry name" value="NICOTINAMIDE-NUCLEOTIDE AMIDOHYDROLASE PNCC"/>
    <property type="match status" value="1"/>
</dbReference>
<dbReference type="NCBIfam" id="TIGR00177">
    <property type="entry name" value="molyb_syn"/>
    <property type="match status" value="1"/>
</dbReference>
<dbReference type="CDD" id="cd00885">
    <property type="entry name" value="cinA"/>
    <property type="match status" value="1"/>
</dbReference>
<dbReference type="RefSeq" id="WP_012194839.1">
    <property type="nucleotide sequence ID" value="NC_009976.1"/>
</dbReference>
<dbReference type="eggNOG" id="COG1546">
    <property type="taxonomic scope" value="Bacteria"/>
</dbReference>
<dbReference type="InterPro" id="IPR008135">
    <property type="entry name" value="Competence-induced_CinA"/>
</dbReference>
<organism evidence="3 4">
    <name type="scientific">Prochlorococcus marinus (strain MIT 9211)</name>
    <dbReference type="NCBI Taxonomy" id="93059"/>
    <lineage>
        <taxon>Bacteria</taxon>
        <taxon>Bacillati</taxon>
        <taxon>Cyanobacteriota</taxon>
        <taxon>Cyanophyceae</taxon>
        <taxon>Synechococcales</taxon>
        <taxon>Prochlorococcaceae</taxon>
        <taxon>Prochlorococcus</taxon>
    </lineage>
</organism>
<dbReference type="KEGG" id="pmj:P9211_02831"/>
<comment type="similarity">
    <text evidence="1">Belongs to the CinA family.</text>
</comment>
<dbReference type="InterPro" id="IPR036425">
    <property type="entry name" value="MoaB/Mog-like_dom_sf"/>
</dbReference>
<dbReference type="STRING" id="93059.P9211_02831"/>
<dbReference type="NCBIfam" id="TIGR00199">
    <property type="entry name" value="PncC_domain"/>
    <property type="match status" value="1"/>
</dbReference>
<dbReference type="eggNOG" id="COG1058">
    <property type="taxonomic scope" value="Bacteria"/>
</dbReference>
<proteinExistence type="inferred from homology"/>
<dbReference type="NCBIfam" id="NF001813">
    <property type="entry name" value="PRK00549.1"/>
    <property type="match status" value="1"/>
</dbReference>
<dbReference type="PIRSF" id="PIRSF006728">
    <property type="entry name" value="CinA"/>
    <property type="match status" value="1"/>
</dbReference>
<dbReference type="SUPFAM" id="SSF142433">
    <property type="entry name" value="CinA-like"/>
    <property type="match status" value="1"/>
</dbReference>
<dbReference type="SUPFAM" id="SSF53218">
    <property type="entry name" value="Molybdenum cofactor biosynthesis proteins"/>
    <property type="match status" value="1"/>
</dbReference>
<dbReference type="Gene3D" id="3.40.980.10">
    <property type="entry name" value="MoaB/Mog-like domain"/>
    <property type="match status" value="1"/>
</dbReference>
<dbReference type="EMBL" id="CP000878">
    <property type="protein sequence ID" value="ABX08214.1"/>
    <property type="molecule type" value="Genomic_DNA"/>
</dbReference>
<dbReference type="HAMAP" id="MF_00226_B">
    <property type="entry name" value="CinA_B"/>
    <property type="match status" value="1"/>
</dbReference>
<evidence type="ECO:0000256" key="1">
    <source>
        <dbReference type="HAMAP-Rule" id="MF_00226"/>
    </source>
</evidence>
<dbReference type="Pfam" id="PF18146">
    <property type="entry name" value="CinA_KH"/>
    <property type="match status" value="1"/>
</dbReference>
<evidence type="ECO:0000313" key="4">
    <source>
        <dbReference type="Proteomes" id="UP000000788"/>
    </source>
</evidence>
<sequence>MTELVSNQLNSKDKENSVEILCIGSELLLGSILNSNAKWLAEQLASIGLEHFRQTVVGDNLERIKQTIQEISNRSRILITTGGLGPTPDDLTTEAIATAFNTRLVESKEILIDLEEKYKLSSEKMPTINKTQALHPEGADLIQNPTGTAPGIIWDPKPGFTIISLPGVPSEMEKMFSINAINWLKSNLLIKDVIMSKTLKFTGISESSLAEKVGDIMSGENPTIAPYASLGEVKLRITAKAKNHRDAKKLIMPIETKLLKIGKKFYFGSNDETLASVVIKSLKEHSETISIAESCTGGALGAALTSIPGASDVFLGGVIVYSNWIKHHFLGVPLDMLERNGAVSSSVAKEMAKRVREKFQTDWGLAITGIAGPAGGTQDKPVGLVHFGIASQSIIKSIQVNFSSHKTREEIQQLSVIRSLDLLRLFMHNQS</sequence>
<dbReference type="Pfam" id="PF02464">
    <property type="entry name" value="CinA"/>
    <property type="match status" value="1"/>
</dbReference>
<dbReference type="OrthoDB" id="9801454at2"/>
<name>A9BDM8_PROM4</name>
<accession>A9BDM8</accession>
<dbReference type="Proteomes" id="UP000000788">
    <property type="component" value="Chromosome"/>
</dbReference>
<dbReference type="HOGENOM" id="CLU_030805_9_3_3"/>
<dbReference type="InterPro" id="IPR008136">
    <property type="entry name" value="CinA_C"/>
</dbReference>
<gene>
    <name evidence="3" type="primary">cinA</name>
    <name evidence="3" type="ordered locus">P9211_02831</name>
</gene>
<dbReference type="NCBIfam" id="TIGR00200">
    <property type="entry name" value="cinA_nterm"/>
    <property type="match status" value="1"/>
</dbReference>
<reference evidence="3 4" key="1">
    <citation type="journal article" date="2007" name="PLoS Genet.">
        <title>Patterns and implications of gene gain and loss in the evolution of Prochlorococcus.</title>
        <authorList>
            <person name="Kettler G.C."/>
            <person name="Martiny A.C."/>
            <person name="Huang K."/>
            <person name="Zucker J."/>
            <person name="Coleman M.L."/>
            <person name="Rodrigue S."/>
            <person name="Chen F."/>
            <person name="Lapidus A."/>
            <person name="Ferriera S."/>
            <person name="Johnson J."/>
            <person name="Steglich C."/>
            <person name="Church G.M."/>
            <person name="Richardson P."/>
            <person name="Chisholm S.W."/>
        </authorList>
    </citation>
    <scope>NUCLEOTIDE SEQUENCE [LARGE SCALE GENOMIC DNA]</scope>
    <source>
        <strain evidence="4">MIT 9211</strain>
    </source>
</reference>
<dbReference type="AlphaFoldDB" id="A9BDM8"/>
<protein>
    <recommendedName>
        <fullName evidence="1">CinA-like protein</fullName>
    </recommendedName>
</protein>
<dbReference type="PANTHER" id="PTHR13939:SF0">
    <property type="entry name" value="NMN AMIDOHYDROLASE-LIKE PROTEIN YFAY"/>
    <property type="match status" value="1"/>
</dbReference>
<dbReference type="Gene3D" id="3.30.70.2860">
    <property type="match status" value="1"/>
</dbReference>
<dbReference type="InterPro" id="IPR050101">
    <property type="entry name" value="CinA"/>
</dbReference>
<keyword evidence="4" id="KW-1185">Reference proteome</keyword>
<dbReference type="Gene3D" id="3.90.950.20">
    <property type="entry name" value="CinA-like"/>
    <property type="match status" value="1"/>
</dbReference>